<feature type="transmembrane region" description="Helical" evidence="1">
    <location>
        <begin position="129"/>
        <end position="147"/>
    </location>
</feature>
<dbReference type="AlphaFoldDB" id="A0A369QBJ3"/>
<organism evidence="2 3">
    <name type="scientific">Alteripontixanthobacter maritimus</name>
    <dbReference type="NCBI Taxonomy" id="2161824"/>
    <lineage>
        <taxon>Bacteria</taxon>
        <taxon>Pseudomonadati</taxon>
        <taxon>Pseudomonadota</taxon>
        <taxon>Alphaproteobacteria</taxon>
        <taxon>Sphingomonadales</taxon>
        <taxon>Erythrobacteraceae</taxon>
        <taxon>Alteripontixanthobacter</taxon>
    </lineage>
</organism>
<keyword evidence="3" id="KW-1185">Reference proteome</keyword>
<reference evidence="2 3" key="1">
    <citation type="submission" date="2018-04" db="EMBL/GenBank/DDBJ databases">
        <title>Altererythrobacter sp. HME9302 genome sequencing and assembly.</title>
        <authorList>
            <person name="Kang H."/>
            <person name="Kim H."/>
            <person name="Joh K."/>
        </authorList>
    </citation>
    <scope>NUCLEOTIDE SEQUENCE [LARGE SCALE GENOMIC DNA]</scope>
    <source>
        <strain evidence="2 3">HME9302</strain>
    </source>
</reference>
<gene>
    <name evidence="2" type="ORF">HME9302_01808</name>
</gene>
<evidence type="ECO:0000256" key="1">
    <source>
        <dbReference type="SAM" id="Phobius"/>
    </source>
</evidence>
<evidence type="ECO:0000313" key="3">
    <source>
        <dbReference type="Proteomes" id="UP000253727"/>
    </source>
</evidence>
<keyword evidence="1" id="KW-0812">Transmembrane</keyword>
<keyword evidence="1" id="KW-1133">Transmembrane helix</keyword>
<comment type="caution">
    <text evidence="2">The sequence shown here is derived from an EMBL/GenBank/DDBJ whole genome shotgun (WGS) entry which is preliminary data.</text>
</comment>
<sequence>MKHSEQRRLGTKRTPWHLWVIGLVSLLFNAFGANDYLQSQLRNRDYIASMTGNYDISVDQMLAYLGGFPVWAEAGWAFGVWGAVLGSLLLLLRSRFAFYAFIVALAGLLVTTIYQFSGAMPDALGGPGQMIFAAIIWAVTLGLAWYARRMTTAGVLR</sequence>
<protein>
    <submittedName>
        <fullName evidence="2">Uncharacterized protein</fullName>
    </submittedName>
</protein>
<evidence type="ECO:0000313" key="2">
    <source>
        <dbReference type="EMBL" id="RDC60596.1"/>
    </source>
</evidence>
<feature type="transmembrane region" description="Helical" evidence="1">
    <location>
        <begin position="70"/>
        <end position="91"/>
    </location>
</feature>
<dbReference type="Proteomes" id="UP000253727">
    <property type="component" value="Unassembled WGS sequence"/>
</dbReference>
<accession>A0A369QBJ3</accession>
<dbReference type="RefSeq" id="WP_115366729.1">
    <property type="nucleotide sequence ID" value="NZ_QBKA01000002.1"/>
</dbReference>
<dbReference type="OrthoDB" id="5801787at2"/>
<name>A0A369QBJ3_9SPHN</name>
<proteinExistence type="predicted"/>
<keyword evidence="1" id="KW-0472">Membrane</keyword>
<feature type="transmembrane region" description="Helical" evidence="1">
    <location>
        <begin position="98"/>
        <end position="117"/>
    </location>
</feature>
<dbReference type="EMBL" id="QBKA01000002">
    <property type="protein sequence ID" value="RDC60596.1"/>
    <property type="molecule type" value="Genomic_DNA"/>
</dbReference>